<keyword evidence="2" id="KW-0812">Transmembrane</keyword>
<evidence type="ECO:0000256" key="2">
    <source>
        <dbReference type="RuleBase" id="RU363055"/>
    </source>
</evidence>
<gene>
    <name evidence="4" type="ORF">GPECTOR_55g265</name>
</gene>
<reference evidence="5" key="1">
    <citation type="journal article" date="2016" name="Nat. Commun.">
        <title>The Gonium pectorale genome demonstrates co-option of cell cycle regulation during the evolution of multicellularity.</title>
        <authorList>
            <person name="Hanschen E.R."/>
            <person name="Marriage T.N."/>
            <person name="Ferris P.J."/>
            <person name="Hamaji T."/>
            <person name="Toyoda A."/>
            <person name="Fujiyama A."/>
            <person name="Neme R."/>
            <person name="Noguchi H."/>
            <person name="Minakuchi Y."/>
            <person name="Suzuki M."/>
            <person name="Kawai-Toyooka H."/>
            <person name="Smith D.R."/>
            <person name="Sparks H."/>
            <person name="Anderson J."/>
            <person name="Bakaric R."/>
            <person name="Luria V."/>
            <person name="Karger A."/>
            <person name="Kirschner M.W."/>
            <person name="Durand P.M."/>
            <person name="Michod R.E."/>
            <person name="Nozaki H."/>
            <person name="Olson B.J."/>
        </authorList>
    </citation>
    <scope>NUCLEOTIDE SEQUENCE [LARGE SCALE GENOMIC DNA]</scope>
    <source>
        <strain evidence="5">NIES-2863</strain>
    </source>
</reference>
<keyword evidence="2" id="KW-0328">Glycosyltransferase</keyword>
<organism evidence="4 5">
    <name type="scientific">Gonium pectorale</name>
    <name type="common">Green alga</name>
    <dbReference type="NCBI Taxonomy" id="33097"/>
    <lineage>
        <taxon>Eukaryota</taxon>
        <taxon>Viridiplantae</taxon>
        <taxon>Chlorophyta</taxon>
        <taxon>core chlorophytes</taxon>
        <taxon>Chlorophyceae</taxon>
        <taxon>CS clade</taxon>
        <taxon>Chlamydomonadales</taxon>
        <taxon>Volvocaceae</taxon>
        <taxon>Gonium</taxon>
    </lineage>
</organism>
<dbReference type="PANTHER" id="PTHR47032">
    <property type="entry name" value="UDP-D-XYLOSE:L-FUCOSE ALPHA-1,3-D-XYLOSYLTRANSFERASE-RELATED"/>
    <property type="match status" value="1"/>
</dbReference>
<accession>A0A150G651</accession>
<evidence type="ECO:0000313" key="5">
    <source>
        <dbReference type="Proteomes" id="UP000075714"/>
    </source>
</evidence>
<evidence type="ECO:0000256" key="1">
    <source>
        <dbReference type="ARBA" id="ARBA00007033"/>
    </source>
</evidence>
<dbReference type="PANTHER" id="PTHR47032:SF1">
    <property type="entry name" value="UDP-D-XYLOSE:L-FUCOSE ALPHA-1,3-D-XYLOSYLTRANSFERASE-RELATED"/>
    <property type="match status" value="1"/>
</dbReference>
<keyword evidence="2" id="KW-0333">Golgi apparatus</keyword>
<dbReference type="InterPro" id="IPR052636">
    <property type="entry name" value="UDP-D-xylose:L-fucose_XylT"/>
</dbReference>
<dbReference type="GO" id="GO:0016757">
    <property type="term" value="F:glycosyltransferase activity"/>
    <property type="evidence" value="ECO:0007669"/>
    <property type="project" value="UniProtKB-KW"/>
</dbReference>
<dbReference type="AlphaFoldDB" id="A0A150G651"/>
<comment type="subcellular location">
    <subcellularLocation>
        <location evidence="2">Golgi apparatus membrane</location>
        <topology evidence="2">Single-pass type II membrane protein</topology>
    </subcellularLocation>
</comment>
<comment type="caution">
    <text evidence="4">The sequence shown here is derived from an EMBL/GenBank/DDBJ whole genome shotgun (WGS) entry which is preliminary data.</text>
</comment>
<keyword evidence="2" id="KW-0735">Signal-anchor</keyword>
<protein>
    <recommendedName>
        <fullName evidence="2">Glycosyltransferase</fullName>
        <ecNumber evidence="2">2.4.2.-</ecNumber>
    </recommendedName>
</protein>
<evidence type="ECO:0000313" key="4">
    <source>
        <dbReference type="EMBL" id="KXZ45359.1"/>
    </source>
</evidence>
<keyword evidence="5" id="KW-1185">Reference proteome</keyword>
<feature type="domain" description="Nucleotide-diphospho-sugar transferase" evidence="3">
    <location>
        <begin position="23"/>
        <end position="209"/>
    </location>
</feature>
<dbReference type="GO" id="GO:0000139">
    <property type="term" value="C:Golgi membrane"/>
    <property type="evidence" value="ECO:0007669"/>
    <property type="project" value="UniProtKB-SubCell"/>
</dbReference>
<dbReference type="GO" id="GO:0071555">
    <property type="term" value="P:cell wall organization"/>
    <property type="evidence" value="ECO:0007669"/>
    <property type="project" value="UniProtKB-KW"/>
</dbReference>
<sequence>MQRRGSTKQQASTASELTLANILVVLTWTQQAYDRCTELRHQYGHHCAVDSRHQQQDDGKHYFSAFWLAMGFYRVGAIVNAISQGLDTVFLDSDTVVLGDFLLLIQSLDGADVVTTTERCVVRNYSRPYDRNELTAWTANIGLTYFRAVPGTLRCGTSWMARMFHDVVISGRTWDQVAFNVVFPDCYRHFGLVWYGLDPRVFQLSCGQAGFKQCGCTFDDADVQAYESGGEAVRPERMSQKFVPFSSPGVCGPADWRLWHTKHYNCIIGVNGSSPQVVKAEYMRNLIKAAHSNTTGVIMPSR</sequence>
<keyword evidence="2" id="KW-0961">Cell wall biogenesis/degradation</keyword>
<dbReference type="InterPro" id="IPR005069">
    <property type="entry name" value="Nucl-diP-sugar_transferase"/>
</dbReference>
<dbReference type="SUPFAM" id="SSF53448">
    <property type="entry name" value="Nucleotide-diphospho-sugar transferases"/>
    <property type="match status" value="1"/>
</dbReference>
<keyword evidence="2" id="KW-0808">Transferase</keyword>
<name>A0A150G651_GONPE</name>
<dbReference type="EC" id="2.4.2.-" evidence="2"/>
<dbReference type="Pfam" id="PF03407">
    <property type="entry name" value="Nucleotid_trans"/>
    <property type="match status" value="1"/>
</dbReference>
<evidence type="ECO:0000259" key="3">
    <source>
        <dbReference type="Pfam" id="PF03407"/>
    </source>
</evidence>
<dbReference type="EMBL" id="LSYV01000056">
    <property type="protein sequence ID" value="KXZ45359.1"/>
    <property type="molecule type" value="Genomic_DNA"/>
</dbReference>
<dbReference type="InterPro" id="IPR029044">
    <property type="entry name" value="Nucleotide-diphossugar_trans"/>
</dbReference>
<proteinExistence type="inferred from homology"/>
<dbReference type="Proteomes" id="UP000075714">
    <property type="component" value="Unassembled WGS sequence"/>
</dbReference>
<comment type="similarity">
    <text evidence="1 2">Belongs to the glycosyltransferase 77 family.</text>
</comment>